<dbReference type="EMBL" id="MNAN01000033">
    <property type="protein sequence ID" value="OHU94668.1"/>
    <property type="molecule type" value="Genomic_DNA"/>
</dbReference>
<dbReference type="RefSeq" id="WP_070992644.1">
    <property type="nucleotide sequence ID" value="NZ_CBCSHD010000014.1"/>
</dbReference>
<evidence type="ECO:0000313" key="2">
    <source>
        <dbReference type="Proteomes" id="UP000180253"/>
    </source>
</evidence>
<gene>
    <name evidence="1" type="ORF">BIW53_14035</name>
</gene>
<organism evidence="1 2">
    <name type="scientific">Pseudoalteromonas byunsanensis</name>
    <dbReference type="NCBI Taxonomy" id="327939"/>
    <lineage>
        <taxon>Bacteria</taxon>
        <taxon>Pseudomonadati</taxon>
        <taxon>Pseudomonadota</taxon>
        <taxon>Gammaproteobacteria</taxon>
        <taxon>Alteromonadales</taxon>
        <taxon>Pseudoalteromonadaceae</taxon>
        <taxon>Pseudoalteromonas</taxon>
    </lineage>
</organism>
<protein>
    <submittedName>
        <fullName evidence="1">Uncharacterized protein</fullName>
    </submittedName>
</protein>
<keyword evidence="2" id="KW-1185">Reference proteome</keyword>
<dbReference type="Proteomes" id="UP000180253">
    <property type="component" value="Unassembled WGS sequence"/>
</dbReference>
<evidence type="ECO:0000313" key="1">
    <source>
        <dbReference type="EMBL" id="OHU94668.1"/>
    </source>
</evidence>
<sequence>MRLKHILVLIGLLYVGTGCSVIGKVSEATLEAGTLGWKLQPISVRTSYPEFIQKVYFTAELFTSDATDWEIYLVTKRPLAELSNSAYIELSYQREEEMVEAQFPLILVSQHVEDSTMAYRYKYKLAKQAQDFFREGMQLRLSRRANTMRFNYLQPLFDSSAVQHEITPLDAYVEYALLPDYGPLSLGEFMRKLGFLDDDDWVKFCLDPHYIYDKTSACGDVSINEKSDPSSTL</sequence>
<proteinExistence type="predicted"/>
<comment type="caution">
    <text evidence="1">The sequence shown here is derived from an EMBL/GenBank/DDBJ whole genome shotgun (WGS) entry which is preliminary data.</text>
</comment>
<dbReference type="PROSITE" id="PS51257">
    <property type="entry name" value="PROKAR_LIPOPROTEIN"/>
    <property type="match status" value="1"/>
</dbReference>
<dbReference type="AlphaFoldDB" id="A0A1S1N5T0"/>
<dbReference type="OrthoDB" id="6287105at2"/>
<name>A0A1S1N5T0_9GAMM</name>
<accession>A0A1S1N5T0</accession>
<dbReference type="STRING" id="327939.BIW53_14035"/>
<reference evidence="1 2" key="1">
    <citation type="submission" date="2016-10" db="EMBL/GenBank/DDBJ databases">
        <title>Pseudoalteromonas amylolytica sp. nov., isolated from the surface seawater.</title>
        <authorList>
            <person name="Wu Y.-H."/>
            <person name="Cheng H."/>
            <person name="Jin X.-B."/>
            <person name="Wang C.-S."/>
            <person name="Xu X.-W."/>
        </authorList>
    </citation>
    <scope>NUCLEOTIDE SEQUENCE [LARGE SCALE GENOMIC DNA]</scope>
    <source>
        <strain evidence="1 2">JCM 12483</strain>
    </source>
</reference>